<organism evidence="1 2">
    <name type="scientific">Massilia orientalis</name>
    <dbReference type="NCBI Taxonomy" id="3050128"/>
    <lineage>
        <taxon>Bacteria</taxon>
        <taxon>Pseudomonadati</taxon>
        <taxon>Pseudomonadota</taxon>
        <taxon>Betaproteobacteria</taxon>
        <taxon>Burkholderiales</taxon>
        <taxon>Oxalobacteraceae</taxon>
        <taxon>Telluria group</taxon>
        <taxon>Massilia</taxon>
    </lineage>
</organism>
<proteinExistence type="predicted"/>
<name>A0ACC7ME49_9BURK</name>
<evidence type="ECO:0000313" key="1">
    <source>
        <dbReference type="EMBL" id="MFJ1470141.1"/>
    </source>
</evidence>
<reference evidence="1" key="1">
    <citation type="submission" date="2024-11" db="EMBL/GenBank/DDBJ databases">
        <title>Description of Massilia orientalis sp. nov., isolated from rhizosphere soil of Ageratina adenophora.</title>
        <authorList>
            <person name="Wang Y."/>
        </authorList>
    </citation>
    <scope>NUCLEOTIDE SEQUENCE</scope>
    <source>
        <strain evidence="1">YIM B02787</strain>
    </source>
</reference>
<dbReference type="Proteomes" id="UP001168096">
    <property type="component" value="Unassembled WGS sequence"/>
</dbReference>
<sequence length="270" mass="29096">MSKHAWNWKITTPNEHVTTGVACAVDVREALAAALGTPAGVGLTLAHGIGEDDLVEMPGASDIRQLFTGKGCEILLERADAGGAAAPSLWHYTAGHKLQLIRESCALHPNGAKVAPNERPVVWFSADAVYEPTAIKLLQMPGQARLRRPTVAELHELVGVFRFAIDRDDPRLAAWPAVHRKARISTTGVANMIRAGVEIGAKPMNWFGALEEIPLADLRFEAWTGEHWVAAQIDASIAQIRERMELVRSISAAAYGPAGIKRAWQAGANA</sequence>
<evidence type="ECO:0000313" key="2">
    <source>
        <dbReference type="Proteomes" id="UP001168096"/>
    </source>
</evidence>
<gene>
    <name evidence="1" type="ORF">QPK29_020715</name>
</gene>
<keyword evidence="2" id="KW-1185">Reference proteome</keyword>
<protein>
    <submittedName>
        <fullName evidence="1">Uncharacterized protein</fullName>
    </submittedName>
</protein>
<dbReference type="EMBL" id="JASNRB020000013">
    <property type="protein sequence ID" value="MFJ1470141.1"/>
    <property type="molecule type" value="Genomic_DNA"/>
</dbReference>
<comment type="caution">
    <text evidence="1">The sequence shown here is derived from an EMBL/GenBank/DDBJ whole genome shotgun (WGS) entry which is preliminary data.</text>
</comment>
<accession>A0ACC7ME49</accession>